<proteinExistence type="predicted"/>
<keyword evidence="2" id="KW-1185">Reference proteome</keyword>
<protein>
    <submittedName>
        <fullName evidence="1">Uncharacterized protein</fullName>
    </submittedName>
</protein>
<accession>A1BGH6</accession>
<reference evidence="1 2" key="1">
    <citation type="submission" date="2006-12" db="EMBL/GenBank/DDBJ databases">
        <title>Complete sequence of Chlorobium phaeobacteroides DSM 266.</title>
        <authorList>
            <consortium name="US DOE Joint Genome Institute"/>
            <person name="Copeland A."/>
            <person name="Lucas S."/>
            <person name="Lapidus A."/>
            <person name="Barry K."/>
            <person name="Detter J.C."/>
            <person name="Glavina del Rio T."/>
            <person name="Hammon N."/>
            <person name="Israni S."/>
            <person name="Pitluck S."/>
            <person name="Goltsman E."/>
            <person name="Schmutz J."/>
            <person name="Larimer F."/>
            <person name="Land M."/>
            <person name="Hauser L."/>
            <person name="Mikhailova N."/>
            <person name="Li T."/>
            <person name="Overmann J."/>
            <person name="Bryant D.A."/>
            <person name="Richardson P."/>
        </authorList>
    </citation>
    <scope>NUCLEOTIDE SEQUENCE [LARGE SCALE GENOMIC DNA]</scope>
    <source>
        <strain evidence="1 2">DSM 266</strain>
    </source>
</reference>
<name>A1BGH6_CHLPD</name>
<dbReference type="Proteomes" id="UP000008701">
    <property type="component" value="Chromosome"/>
</dbReference>
<dbReference type="AlphaFoldDB" id="A1BGH6"/>
<dbReference type="HOGENOM" id="CLU_1084607_0_0_10"/>
<dbReference type="EMBL" id="CP000492">
    <property type="protein sequence ID" value="ABL65503.1"/>
    <property type="molecule type" value="Genomic_DNA"/>
</dbReference>
<dbReference type="KEGG" id="cph:Cpha266_1476"/>
<dbReference type="STRING" id="290317.Cpha266_1476"/>
<organism evidence="1 2">
    <name type="scientific">Chlorobium phaeobacteroides (strain DSM 266 / SMG 266 / 2430)</name>
    <dbReference type="NCBI Taxonomy" id="290317"/>
    <lineage>
        <taxon>Bacteria</taxon>
        <taxon>Pseudomonadati</taxon>
        <taxon>Chlorobiota</taxon>
        <taxon>Chlorobiia</taxon>
        <taxon>Chlorobiales</taxon>
        <taxon>Chlorobiaceae</taxon>
        <taxon>Chlorobium/Pelodictyon group</taxon>
        <taxon>Chlorobium</taxon>
    </lineage>
</organism>
<gene>
    <name evidence="1" type="ordered locus">Cpha266_1476</name>
</gene>
<evidence type="ECO:0000313" key="2">
    <source>
        <dbReference type="Proteomes" id="UP000008701"/>
    </source>
</evidence>
<sequence length="259" mass="29429" precursor="true">MKRFSIRFAGLVLVVFLLQLSVGLAAGKTYYHVTVKAMSEPSDPSDCEWAWVTLVEIPKSRAYPREAAVAEGYGGSLRGTVLALVRADAWRSAHRHTREVRCNGRRSDMVVTWRESRGDLVYAMGGLNDPDDSNKISFGFTNRNILDEHGRWFDPRSRAYAVAGIPVAAGSEPVEMRGDYLLRPVNYIDPLKQYSRCGKRWVEQFTSALDHFHVFDSFYPGSDEIFGQSRSSPGGDRLYVYQIIRSAYAEHPHWQRKEM</sequence>
<dbReference type="OrthoDB" id="597314at2"/>
<dbReference type="RefSeq" id="WP_011745317.1">
    <property type="nucleotide sequence ID" value="NC_008639.1"/>
</dbReference>
<evidence type="ECO:0000313" key="1">
    <source>
        <dbReference type="EMBL" id="ABL65503.1"/>
    </source>
</evidence>